<evidence type="ECO:0000313" key="4">
    <source>
        <dbReference type="EMBL" id="KAK3781202.1"/>
    </source>
</evidence>
<proteinExistence type="predicted"/>
<organism evidence="4 5">
    <name type="scientific">Elysia crispata</name>
    <name type="common">lettuce slug</name>
    <dbReference type="NCBI Taxonomy" id="231223"/>
    <lineage>
        <taxon>Eukaryota</taxon>
        <taxon>Metazoa</taxon>
        <taxon>Spiralia</taxon>
        <taxon>Lophotrochozoa</taxon>
        <taxon>Mollusca</taxon>
        <taxon>Gastropoda</taxon>
        <taxon>Heterobranchia</taxon>
        <taxon>Euthyneura</taxon>
        <taxon>Panpulmonata</taxon>
        <taxon>Sacoglossa</taxon>
        <taxon>Placobranchoidea</taxon>
        <taxon>Plakobranchidae</taxon>
        <taxon>Elysia</taxon>
    </lineage>
</organism>
<evidence type="ECO:0000256" key="3">
    <source>
        <dbReference type="ARBA" id="ARBA00023211"/>
    </source>
</evidence>
<dbReference type="AlphaFoldDB" id="A0AAE1DSK5"/>
<dbReference type="GO" id="GO:0004053">
    <property type="term" value="F:arginase activity"/>
    <property type="evidence" value="ECO:0007669"/>
    <property type="project" value="TreeGrafter"/>
</dbReference>
<dbReference type="GO" id="GO:0005634">
    <property type="term" value="C:nucleus"/>
    <property type="evidence" value="ECO:0007669"/>
    <property type="project" value="TreeGrafter"/>
</dbReference>
<keyword evidence="1" id="KW-0479">Metal-binding</keyword>
<evidence type="ECO:0000256" key="2">
    <source>
        <dbReference type="ARBA" id="ARBA00022801"/>
    </source>
</evidence>
<keyword evidence="3" id="KW-0464">Manganese</keyword>
<reference evidence="4" key="1">
    <citation type="journal article" date="2023" name="G3 (Bethesda)">
        <title>A reference genome for the long-term kleptoplast-retaining sea slug Elysia crispata morphotype clarki.</title>
        <authorList>
            <person name="Eastman K.E."/>
            <person name="Pendleton A.L."/>
            <person name="Shaikh M.A."/>
            <person name="Suttiyut T."/>
            <person name="Ogas R."/>
            <person name="Tomko P."/>
            <person name="Gavelis G."/>
            <person name="Widhalm J.R."/>
            <person name="Wisecaver J.H."/>
        </authorList>
    </citation>
    <scope>NUCLEOTIDE SEQUENCE</scope>
    <source>
        <strain evidence="4">ECLA1</strain>
    </source>
</reference>
<keyword evidence="2" id="KW-0378">Hydrolase</keyword>
<evidence type="ECO:0000256" key="1">
    <source>
        <dbReference type="ARBA" id="ARBA00022723"/>
    </source>
</evidence>
<dbReference type="PANTHER" id="PTHR43782">
    <property type="entry name" value="ARGINASE"/>
    <property type="match status" value="1"/>
</dbReference>
<name>A0AAE1DSK5_9GAST</name>
<dbReference type="GO" id="GO:0030145">
    <property type="term" value="F:manganese ion binding"/>
    <property type="evidence" value="ECO:0007669"/>
    <property type="project" value="TreeGrafter"/>
</dbReference>
<evidence type="ECO:0000313" key="5">
    <source>
        <dbReference type="Proteomes" id="UP001283361"/>
    </source>
</evidence>
<keyword evidence="5" id="KW-1185">Reference proteome</keyword>
<dbReference type="InterPro" id="IPR006035">
    <property type="entry name" value="Ureohydrolase"/>
</dbReference>
<dbReference type="Pfam" id="PF00491">
    <property type="entry name" value="Arginase"/>
    <property type="match status" value="1"/>
</dbReference>
<dbReference type="PANTHER" id="PTHR43782:SF3">
    <property type="entry name" value="ARGINASE"/>
    <property type="match status" value="1"/>
</dbReference>
<dbReference type="SUPFAM" id="SSF52768">
    <property type="entry name" value="Arginase/deacetylase"/>
    <property type="match status" value="1"/>
</dbReference>
<comment type="caution">
    <text evidence="4">The sequence shown here is derived from an EMBL/GenBank/DDBJ whole genome shotgun (WGS) entry which is preliminary data.</text>
</comment>
<protein>
    <submittedName>
        <fullName evidence="4">Uncharacterized protein</fullName>
    </submittedName>
</protein>
<dbReference type="EMBL" id="JAWDGP010002655">
    <property type="protein sequence ID" value="KAK3781202.1"/>
    <property type="molecule type" value="Genomic_DNA"/>
</dbReference>
<dbReference type="InterPro" id="IPR023696">
    <property type="entry name" value="Ureohydrolase_dom_sf"/>
</dbReference>
<sequence length="134" mass="14575">MILFIPLGISGLCQRLHLNFDRESLRLASTQDAVPYLFLTMAMADRILGVLGFPFNKGQPRGGTEQAPKALRNAGIIDRLKSLGNNVVDHNNVDLGILPEDNNTEGAKNSEAVGAANKKVRGQRVLILSAIRQQ</sequence>
<dbReference type="GO" id="GO:0005829">
    <property type="term" value="C:cytosol"/>
    <property type="evidence" value="ECO:0007669"/>
    <property type="project" value="TreeGrafter"/>
</dbReference>
<dbReference type="Gene3D" id="3.40.800.10">
    <property type="entry name" value="Ureohydrolase domain"/>
    <property type="match status" value="1"/>
</dbReference>
<accession>A0AAE1DSK5</accession>
<gene>
    <name evidence="4" type="ORF">RRG08_020392</name>
</gene>
<dbReference type="Proteomes" id="UP001283361">
    <property type="component" value="Unassembled WGS sequence"/>
</dbReference>